<dbReference type="RefSeq" id="WP_055632824.1">
    <property type="nucleotide sequence ID" value="NZ_KQ948769.1"/>
</dbReference>
<accession>A0A124I331</accession>
<evidence type="ECO:0000313" key="2">
    <source>
        <dbReference type="Proteomes" id="UP000052982"/>
    </source>
</evidence>
<dbReference type="STRING" id="1943.AQJ64_20000"/>
<name>A0A124I331_9ACTN</name>
<dbReference type="AlphaFoldDB" id="A0A124I331"/>
<sequence>MSVDVEILYQKDIVLVSDGGQFLGYLTGSFSGDDYVVRITWGQCVSHHTAWNFFTALSEVRQDLDKQGLTPAVEGACRDVYPSRMALEMGGGRRAYRWPSTGRPRTVDIFDDVPIEEWARLTSVAEQKDAQKQRMRHDDE</sequence>
<gene>
    <name evidence="1" type="ORF">AQJ64_20000</name>
</gene>
<keyword evidence="2" id="KW-1185">Reference proteome</keyword>
<dbReference type="OrthoDB" id="775526at2"/>
<protein>
    <submittedName>
        <fullName evidence="1">Uncharacterized protein</fullName>
    </submittedName>
</protein>
<evidence type="ECO:0000313" key="1">
    <source>
        <dbReference type="EMBL" id="KUN82361.1"/>
    </source>
</evidence>
<dbReference type="EMBL" id="LMWW01000032">
    <property type="protein sequence ID" value="KUN82361.1"/>
    <property type="molecule type" value="Genomic_DNA"/>
</dbReference>
<proteinExistence type="predicted"/>
<dbReference type="Proteomes" id="UP000052982">
    <property type="component" value="Unassembled WGS sequence"/>
</dbReference>
<comment type="caution">
    <text evidence="1">The sequence shown here is derived from an EMBL/GenBank/DDBJ whole genome shotgun (WGS) entry which is preliminary data.</text>
</comment>
<organism evidence="1 2">
    <name type="scientific">Streptomyces griseoruber</name>
    <dbReference type="NCBI Taxonomy" id="1943"/>
    <lineage>
        <taxon>Bacteria</taxon>
        <taxon>Bacillati</taxon>
        <taxon>Actinomycetota</taxon>
        <taxon>Actinomycetes</taxon>
        <taxon>Kitasatosporales</taxon>
        <taxon>Streptomycetaceae</taxon>
        <taxon>Streptomyces</taxon>
    </lineage>
</organism>
<reference evidence="1 2" key="1">
    <citation type="submission" date="2015-10" db="EMBL/GenBank/DDBJ databases">
        <title>Draft genome sequence of Streptomyces griseoruber DSM 40281, type strain for the species Streptomyces griseoruber.</title>
        <authorList>
            <person name="Ruckert C."/>
            <person name="Winkler A."/>
            <person name="Kalinowski J."/>
            <person name="Kampfer P."/>
            <person name="Glaeser S."/>
        </authorList>
    </citation>
    <scope>NUCLEOTIDE SEQUENCE [LARGE SCALE GENOMIC DNA]</scope>
    <source>
        <strain evidence="1 2">DSM 40281</strain>
    </source>
</reference>